<organism evidence="1 2">
    <name type="scientific">Rhodoferax koreensis</name>
    <dbReference type="NCBI Taxonomy" id="1842727"/>
    <lineage>
        <taxon>Bacteria</taxon>
        <taxon>Pseudomonadati</taxon>
        <taxon>Pseudomonadota</taxon>
        <taxon>Betaproteobacteria</taxon>
        <taxon>Burkholderiales</taxon>
        <taxon>Comamonadaceae</taxon>
        <taxon>Rhodoferax</taxon>
    </lineage>
</organism>
<name>A0A1P8JQ78_9BURK</name>
<sequence>MLNLINQMAHLRYWQLGKSAIGADPAAGGVANGLMQSAEARAGQNPHEAAELRGAALAFLSVIR</sequence>
<dbReference type="KEGG" id="rhy:RD110_00730"/>
<gene>
    <name evidence="1" type="ORF">RD110_00730</name>
</gene>
<dbReference type="RefSeq" id="WP_076195762.1">
    <property type="nucleotide sequence ID" value="NZ_CP019236.1"/>
</dbReference>
<reference evidence="1 2" key="1">
    <citation type="submission" date="2017-01" db="EMBL/GenBank/DDBJ databases">
        <authorList>
            <person name="Mah S.A."/>
            <person name="Swanson W.J."/>
            <person name="Moy G.W."/>
            <person name="Vacquier V.D."/>
        </authorList>
    </citation>
    <scope>NUCLEOTIDE SEQUENCE [LARGE SCALE GENOMIC DNA]</scope>
    <source>
        <strain evidence="1 2">DCY110</strain>
    </source>
</reference>
<protein>
    <submittedName>
        <fullName evidence="1">Uncharacterized protein</fullName>
    </submittedName>
</protein>
<dbReference type="OrthoDB" id="8858056at2"/>
<dbReference type="Proteomes" id="UP000186609">
    <property type="component" value="Chromosome"/>
</dbReference>
<dbReference type="AlphaFoldDB" id="A0A1P8JQ78"/>
<keyword evidence="2" id="KW-1185">Reference proteome</keyword>
<proteinExistence type="predicted"/>
<accession>A0A1P8JQ78</accession>
<evidence type="ECO:0000313" key="2">
    <source>
        <dbReference type="Proteomes" id="UP000186609"/>
    </source>
</evidence>
<dbReference type="EMBL" id="CP019236">
    <property type="protein sequence ID" value="APW35916.1"/>
    <property type="molecule type" value="Genomic_DNA"/>
</dbReference>
<evidence type="ECO:0000313" key="1">
    <source>
        <dbReference type="EMBL" id="APW35916.1"/>
    </source>
</evidence>